<protein>
    <recommendedName>
        <fullName evidence="5">NAB domain-containing protein</fullName>
    </recommendedName>
</protein>
<feature type="coiled-coil region" evidence="1">
    <location>
        <begin position="175"/>
        <end position="209"/>
    </location>
</feature>
<feature type="coiled-coil region" evidence="1">
    <location>
        <begin position="238"/>
        <end position="395"/>
    </location>
</feature>
<feature type="coiled-coil region" evidence="1">
    <location>
        <begin position="670"/>
        <end position="704"/>
    </location>
</feature>
<dbReference type="PANTHER" id="PTHR32258">
    <property type="entry name" value="PROTEIN NETWORKED 4A"/>
    <property type="match status" value="1"/>
</dbReference>
<dbReference type="Proteomes" id="UP000326396">
    <property type="component" value="Linkage Group LG1"/>
</dbReference>
<comment type="caution">
    <text evidence="3">The sequence shown here is derived from an EMBL/GenBank/DDBJ whole genome shotgun (WGS) entry which is preliminary data.</text>
</comment>
<dbReference type="OrthoDB" id="1818426at2759"/>
<dbReference type="InterPro" id="IPR051861">
    <property type="entry name" value="NET_actin-binding_domain"/>
</dbReference>
<feature type="region of interest" description="Disordered" evidence="2">
    <location>
        <begin position="608"/>
        <end position="639"/>
    </location>
</feature>
<dbReference type="GO" id="GO:0005774">
    <property type="term" value="C:vacuolar membrane"/>
    <property type="evidence" value="ECO:0007669"/>
    <property type="project" value="TreeGrafter"/>
</dbReference>
<evidence type="ECO:0008006" key="5">
    <source>
        <dbReference type="Google" id="ProtNLM"/>
    </source>
</evidence>
<feature type="compositionally biased region" description="Low complexity" evidence="2">
    <location>
        <begin position="618"/>
        <end position="630"/>
    </location>
</feature>
<evidence type="ECO:0000313" key="4">
    <source>
        <dbReference type="Proteomes" id="UP000326396"/>
    </source>
</evidence>
<evidence type="ECO:0000256" key="2">
    <source>
        <dbReference type="SAM" id="MobiDB-lite"/>
    </source>
</evidence>
<dbReference type="PANTHER" id="PTHR32258:SF14">
    <property type="entry name" value="GB|AAF19561.1"/>
    <property type="match status" value="1"/>
</dbReference>
<dbReference type="Gene3D" id="1.10.287.1490">
    <property type="match status" value="1"/>
</dbReference>
<evidence type="ECO:0000256" key="1">
    <source>
        <dbReference type="SAM" id="Coils"/>
    </source>
</evidence>
<accession>A0A5N6Q8E7</accession>
<evidence type="ECO:0000313" key="3">
    <source>
        <dbReference type="EMBL" id="KAD7480336.1"/>
    </source>
</evidence>
<gene>
    <name evidence="3" type="ORF">E3N88_03472</name>
</gene>
<dbReference type="EMBL" id="SZYD01000001">
    <property type="protein sequence ID" value="KAD7480336.1"/>
    <property type="molecule type" value="Genomic_DNA"/>
</dbReference>
<reference evidence="3 4" key="1">
    <citation type="submission" date="2019-05" db="EMBL/GenBank/DDBJ databases">
        <title>Mikania micrantha, genome provides insights into the molecular mechanism of rapid growth.</title>
        <authorList>
            <person name="Liu B."/>
        </authorList>
    </citation>
    <scope>NUCLEOTIDE SEQUENCE [LARGE SCALE GENOMIC DNA]</scope>
    <source>
        <strain evidence="3">NLD-2019</strain>
        <tissue evidence="3">Leaf</tissue>
    </source>
</reference>
<keyword evidence="4" id="KW-1185">Reference proteome</keyword>
<proteinExistence type="predicted"/>
<name>A0A5N6Q8E7_9ASTR</name>
<feature type="coiled-coil region" evidence="1">
    <location>
        <begin position="529"/>
        <end position="563"/>
    </location>
</feature>
<keyword evidence="1" id="KW-0175">Coiled coil</keyword>
<organism evidence="3 4">
    <name type="scientific">Mikania micrantha</name>
    <name type="common">bitter vine</name>
    <dbReference type="NCBI Taxonomy" id="192012"/>
    <lineage>
        <taxon>Eukaryota</taxon>
        <taxon>Viridiplantae</taxon>
        <taxon>Streptophyta</taxon>
        <taxon>Embryophyta</taxon>
        <taxon>Tracheophyta</taxon>
        <taxon>Spermatophyta</taxon>
        <taxon>Magnoliopsida</taxon>
        <taxon>eudicotyledons</taxon>
        <taxon>Gunneridae</taxon>
        <taxon>Pentapetalae</taxon>
        <taxon>asterids</taxon>
        <taxon>campanulids</taxon>
        <taxon>Asterales</taxon>
        <taxon>Asteraceae</taxon>
        <taxon>Asteroideae</taxon>
        <taxon>Heliantheae alliance</taxon>
        <taxon>Eupatorieae</taxon>
        <taxon>Mikania</taxon>
    </lineage>
</organism>
<feature type="coiled-coil region" evidence="1">
    <location>
        <begin position="762"/>
        <end position="905"/>
    </location>
</feature>
<dbReference type="AlphaFoldDB" id="A0A5N6Q8E7"/>
<sequence>MEGVELKSPSQQEDSQISIAETIVEFQDRVEDILDKIEEDENFYEMTAENYDKKKSYLRKNLNELSRLHTLFFDQHVRLIDEVSKKDPSLIIKRHVDSSDSNSIREVLEPSSSLSLDSGPESTNKLLSSPVKEGAFNVAEAKTPEILLQKNSVVVDEPLKAKKLLEDESKFQKQMADLKLVISESDLKIKTLEKELDTSRKSLSIAKDAITNLKGESSKLFQENQMLKYELQSSQKIVDKASEQLNSQIEKLHRFQNEVKSYAAESTVRDDKIKKLKTKNDRYKSDIKRLEEILKSKEDIWNHDVAKLKGQLKNHTKSFDELKKQLNFSRSERNRISGKLETLEDEKCSQDKLIQELETRLNTLQSEHERVVSSFEDAEKLKIELTLKVVELEGEVERQMEVISVMTKEKIEAIRHLSFSVEHYMSRYKRLCEASAANKPDWCSGIAVEIHWILVIFMCWISGCLPLISMAPRTMNQVKLNKSCNWSLKMDGDESKSPMQQEDSQMSPEISLTLGETIEGFQECVEDIIEEIEEDEKFSQMTAENYEKKKSYLRKHLDELSRLHRLLADQHIHLIEEINKNCPSLTKNMYLHPSDSTSDVVLRESGGFNVSEREDSEPSSLLSSGSGSESTNKHLTSTVKDDALKVKETKTEKIHIGANEAEEVELQKQVADLKLVISESNLKIETMEKELEKSRMSLSIAKELISNLKGEPSSHIFQENQQLKQILHSKQNQVNIAHDYFKSRAKGLREMDEQLDLCVATLSESDDKIKKLKTKNDRYKSDIKQLEELLKSKEDIWNHDVAKLKGQLKNHTKSFDDLKKQLNFSRSERNRISGKLETLEEERCSQDKLIQELETRLNALQIEHERVVASFEDADRLRTELTLKVAELEREVERQMEVISVITKEKIEAIRQLSFSVEHYMSKYKQLRQSSAANKTGCFSFLSGLNTQ</sequence>